<proteinExistence type="predicted"/>
<reference evidence="2 3" key="1">
    <citation type="submission" date="2021-01" db="EMBL/GenBank/DDBJ databases">
        <title>Whole genome shotgun sequence of Catellatospora coxensis NBRC 107359.</title>
        <authorList>
            <person name="Komaki H."/>
            <person name="Tamura T."/>
        </authorList>
    </citation>
    <scope>NUCLEOTIDE SEQUENCE [LARGE SCALE GENOMIC DNA]</scope>
    <source>
        <strain evidence="2 3">NBRC 107359</strain>
    </source>
</reference>
<dbReference type="Gene3D" id="3.30.70.100">
    <property type="match status" value="1"/>
</dbReference>
<comment type="caution">
    <text evidence="2">The sequence shown here is derived from an EMBL/GenBank/DDBJ whole genome shotgun (WGS) entry which is preliminary data.</text>
</comment>
<feature type="domain" description="DUF1330" evidence="1">
    <location>
        <begin position="35"/>
        <end position="110"/>
    </location>
</feature>
<evidence type="ECO:0000259" key="1">
    <source>
        <dbReference type="Pfam" id="PF07045"/>
    </source>
</evidence>
<gene>
    <name evidence="2" type="ORF">Cco03nite_23610</name>
</gene>
<keyword evidence="3" id="KW-1185">Reference proteome</keyword>
<protein>
    <recommendedName>
        <fullName evidence="1">DUF1330 domain-containing protein</fullName>
    </recommendedName>
</protein>
<dbReference type="RefSeq" id="WP_203692092.1">
    <property type="nucleotide sequence ID" value="NZ_BAAALC010000025.1"/>
</dbReference>
<evidence type="ECO:0000313" key="2">
    <source>
        <dbReference type="EMBL" id="GIG05661.1"/>
    </source>
</evidence>
<dbReference type="Proteomes" id="UP000630887">
    <property type="component" value="Unassembled WGS sequence"/>
</dbReference>
<evidence type="ECO:0000313" key="3">
    <source>
        <dbReference type="Proteomes" id="UP000630887"/>
    </source>
</evidence>
<dbReference type="EMBL" id="BONI01000016">
    <property type="protein sequence ID" value="GIG05661.1"/>
    <property type="molecule type" value="Genomic_DNA"/>
</dbReference>
<dbReference type="PANTHER" id="PTHR40257">
    <property type="match status" value="1"/>
</dbReference>
<sequence length="127" mass="13755">MSVDPSEGDLARFVVDGPDGPFVMLNLLRFNEGGRERYAEYARRFRELVADRYGVTTVYAGDGGAPLVAGSGSGWDAVLLVAYPDRAAFGRMVADPDYQQIAHLRASALAETVLQPTQPWGRPRPGA</sequence>
<dbReference type="SUPFAM" id="SSF54909">
    <property type="entry name" value="Dimeric alpha+beta barrel"/>
    <property type="match status" value="1"/>
</dbReference>
<dbReference type="InterPro" id="IPR010753">
    <property type="entry name" value="DUF1330"/>
</dbReference>
<dbReference type="InterPro" id="IPR011008">
    <property type="entry name" value="Dimeric_a/b-barrel"/>
</dbReference>
<organism evidence="2 3">
    <name type="scientific">Catellatospora coxensis</name>
    <dbReference type="NCBI Taxonomy" id="310354"/>
    <lineage>
        <taxon>Bacteria</taxon>
        <taxon>Bacillati</taxon>
        <taxon>Actinomycetota</taxon>
        <taxon>Actinomycetes</taxon>
        <taxon>Micromonosporales</taxon>
        <taxon>Micromonosporaceae</taxon>
        <taxon>Catellatospora</taxon>
    </lineage>
</organism>
<accession>A0A8J3KZ17</accession>
<dbReference type="AlphaFoldDB" id="A0A8J3KZ17"/>
<dbReference type="PANTHER" id="PTHR40257:SF1">
    <property type="entry name" value="DUF1330 DOMAIN-CONTAINING PROTEIN"/>
    <property type="match status" value="1"/>
</dbReference>
<dbReference type="Pfam" id="PF07045">
    <property type="entry name" value="DUF1330"/>
    <property type="match status" value="1"/>
</dbReference>
<name>A0A8J3KZ17_9ACTN</name>